<evidence type="ECO:0000313" key="1">
    <source>
        <dbReference type="EnsemblMetazoa" id="GPPI033938-PA"/>
    </source>
</evidence>
<dbReference type="EnsemblMetazoa" id="GPPI033938-RA">
    <property type="protein sequence ID" value="GPPI033938-PA"/>
    <property type="gene ID" value="GPPI033938"/>
</dbReference>
<evidence type="ECO:0000313" key="2">
    <source>
        <dbReference type="Proteomes" id="UP000092460"/>
    </source>
</evidence>
<dbReference type="VEuPathDB" id="VectorBase:GPPI033938"/>
<name>A0A1B0BLJ0_9MUSC</name>
<accession>A0A1B0BLJ0</accession>
<reference evidence="1" key="2">
    <citation type="submission" date="2020-05" db="UniProtKB">
        <authorList>
            <consortium name="EnsemblMetazoa"/>
        </authorList>
    </citation>
    <scope>IDENTIFICATION</scope>
    <source>
        <strain evidence="1">IAEA</strain>
    </source>
</reference>
<dbReference type="Proteomes" id="UP000092460">
    <property type="component" value="Unassembled WGS sequence"/>
</dbReference>
<dbReference type="AlphaFoldDB" id="A0A1B0BLJ0"/>
<reference evidence="2" key="1">
    <citation type="submission" date="2015-01" db="EMBL/GenBank/DDBJ databases">
        <authorList>
            <person name="Aksoy S."/>
            <person name="Warren W."/>
            <person name="Wilson R.K."/>
        </authorList>
    </citation>
    <scope>NUCLEOTIDE SEQUENCE [LARGE SCALE GENOMIC DNA]</scope>
    <source>
        <strain evidence="2">IAEA</strain>
    </source>
</reference>
<sequence>MALNINCDNNLHVLIILIFIQLRHQQASNHDPHIGNFMHSINSAPHGYTIRQLHDESLPVCMTHELDDHPSRQINYPILQFTNFGRRFKLIADANIFDHCCVSTQEGLPICYASKRLKAHEKHYATVGNIK</sequence>
<keyword evidence="2" id="KW-1185">Reference proteome</keyword>
<protein>
    <submittedName>
        <fullName evidence="1">Uncharacterized protein</fullName>
    </submittedName>
</protein>
<organism evidence="1 2">
    <name type="scientific">Glossina palpalis gambiensis</name>
    <dbReference type="NCBI Taxonomy" id="67801"/>
    <lineage>
        <taxon>Eukaryota</taxon>
        <taxon>Metazoa</taxon>
        <taxon>Ecdysozoa</taxon>
        <taxon>Arthropoda</taxon>
        <taxon>Hexapoda</taxon>
        <taxon>Insecta</taxon>
        <taxon>Pterygota</taxon>
        <taxon>Neoptera</taxon>
        <taxon>Endopterygota</taxon>
        <taxon>Diptera</taxon>
        <taxon>Brachycera</taxon>
        <taxon>Muscomorpha</taxon>
        <taxon>Hippoboscoidea</taxon>
        <taxon>Glossinidae</taxon>
        <taxon>Glossina</taxon>
    </lineage>
</organism>
<dbReference type="EMBL" id="JXJN01016410">
    <property type="status" value="NOT_ANNOTATED_CDS"/>
    <property type="molecule type" value="Genomic_DNA"/>
</dbReference>
<proteinExistence type="predicted"/>